<dbReference type="Proteomes" id="UP000311919">
    <property type="component" value="Unassembled WGS sequence"/>
</dbReference>
<proteinExistence type="predicted"/>
<gene>
    <name evidence="2" type="ORF">EWB00_002876</name>
</gene>
<accession>A0A4Z2DX16</accession>
<feature type="coiled-coil region" evidence="1">
    <location>
        <begin position="278"/>
        <end position="305"/>
    </location>
</feature>
<dbReference type="AlphaFoldDB" id="A0A4Z2DX16"/>
<protein>
    <submittedName>
        <fullName evidence="2">Uncharacterized protein</fullName>
    </submittedName>
</protein>
<sequence>MNSVEKDSENTTNFDESLNATLEEKQKLENMLSSMKAESSTLRSNIESAVEELRKINEEIQDIQMKKKILIKKQSMRLQREQKAQEELLALCADKQKIEDLINAELETSLNDRNGIIKEKSTVTDSVCNQYRVIMPVQPPLRTRSIYLVYPPPVKYDPIPPPRINPYFYSKHAKNMLAETTDASYYIHERANQMLRNEYDRFHNYYANYYYGNMQEKEDYRKYIREGLKQQMMDKIKRKKEEWLIKSAEGRQIEDECRKYFHDKVINEQKKRAFLLTFRDMNKKIMEENERIKKVERRNEIEEEREQLKFNPINWRQTLK</sequence>
<dbReference type="EMBL" id="SKCS01000019">
    <property type="protein sequence ID" value="TNN20752.1"/>
    <property type="molecule type" value="Genomic_DNA"/>
</dbReference>
<evidence type="ECO:0000256" key="1">
    <source>
        <dbReference type="SAM" id="Coils"/>
    </source>
</evidence>
<feature type="coiled-coil region" evidence="1">
    <location>
        <begin position="18"/>
        <end position="73"/>
    </location>
</feature>
<reference evidence="2 3" key="1">
    <citation type="submission" date="2019-03" db="EMBL/GenBank/DDBJ databases">
        <title>An improved genome assembly of the fluke Schistosoma japonicum.</title>
        <authorList>
            <person name="Hu W."/>
            <person name="Luo F."/>
            <person name="Yin M."/>
            <person name="Mo X."/>
            <person name="Sun C."/>
            <person name="Wu Q."/>
            <person name="Zhu B."/>
            <person name="Xiang M."/>
            <person name="Wang J."/>
            <person name="Wang Y."/>
            <person name="Zhang T."/>
            <person name="Xu B."/>
            <person name="Zheng H."/>
            <person name="Feng Z."/>
        </authorList>
    </citation>
    <scope>NUCLEOTIDE SEQUENCE [LARGE SCALE GENOMIC DNA]</scope>
    <source>
        <strain evidence="2">HuSjv2</strain>
        <tissue evidence="2">Worms</tissue>
    </source>
</reference>
<evidence type="ECO:0000313" key="2">
    <source>
        <dbReference type="EMBL" id="TNN20752.1"/>
    </source>
</evidence>
<comment type="caution">
    <text evidence="2">The sequence shown here is derived from an EMBL/GenBank/DDBJ whole genome shotgun (WGS) entry which is preliminary data.</text>
</comment>
<keyword evidence="3" id="KW-1185">Reference proteome</keyword>
<organism evidence="2 3">
    <name type="scientific">Schistosoma japonicum</name>
    <name type="common">Blood fluke</name>
    <dbReference type="NCBI Taxonomy" id="6182"/>
    <lineage>
        <taxon>Eukaryota</taxon>
        <taxon>Metazoa</taxon>
        <taxon>Spiralia</taxon>
        <taxon>Lophotrochozoa</taxon>
        <taxon>Platyhelminthes</taxon>
        <taxon>Trematoda</taxon>
        <taxon>Digenea</taxon>
        <taxon>Strigeidida</taxon>
        <taxon>Schistosomatoidea</taxon>
        <taxon>Schistosomatidae</taxon>
        <taxon>Schistosoma</taxon>
    </lineage>
</organism>
<keyword evidence="1" id="KW-0175">Coiled coil</keyword>
<evidence type="ECO:0000313" key="3">
    <source>
        <dbReference type="Proteomes" id="UP000311919"/>
    </source>
</evidence>
<name>A0A4Z2DX16_SCHJA</name>
<dbReference type="OrthoDB" id="9992297at2759"/>